<reference evidence="2" key="1">
    <citation type="submission" date="2008-12" db="EMBL/GenBank/DDBJ databases">
        <title>Annotation of Streptomyces ghanaensis ATCC 14672.</title>
        <authorList>
            <consortium name="The Broad Institute Genome Sequencing Platform"/>
            <consortium name="Broad Institute Microbial Sequencing Center"/>
            <person name="Fischbach M."/>
            <person name="Ward D."/>
            <person name="Young S."/>
            <person name="Kodira C.D."/>
            <person name="Zeng Q."/>
            <person name="Koehrsen M."/>
            <person name="Godfrey P."/>
            <person name="Alvarado L."/>
            <person name="Berlin A.M."/>
            <person name="Borenstein D."/>
            <person name="Chen Z."/>
            <person name="Engels R."/>
            <person name="Freedman E."/>
            <person name="Gellesch M."/>
            <person name="Goldberg J."/>
            <person name="Griggs A."/>
            <person name="Gujja S."/>
            <person name="Heiman D.I."/>
            <person name="Hepburn T.A."/>
            <person name="Howarth C."/>
            <person name="Jen D."/>
            <person name="Larson L."/>
            <person name="Lewis B."/>
            <person name="Mehta T."/>
            <person name="Park D."/>
            <person name="Pearson M."/>
            <person name="Roberts A."/>
            <person name="Saif S."/>
            <person name="Shea T.D."/>
            <person name="Shenoy N."/>
            <person name="Sisk P."/>
            <person name="Stolte C."/>
            <person name="Sykes S.N."/>
            <person name="Walk T."/>
            <person name="White J."/>
            <person name="Yandava C."/>
            <person name="Straight P."/>
            <person name="Clardy J."/>
            <person name="Hung D."/>
            <person name="Kolter R."/>
            <person name="Mekalanos J."/>
            <person name="Walker S."/>
            <person name="Walsh C.T."/>
            <person name="Wieland B.L.C."/>
            <person name="Ilzarbe M."/>
            <person name="Galagan J."/>
            <person name="Nusbaum C."/>
            <person name="Birren B."/>
        </authorList>
    </citation>
    <scope>NUCLEOTIDE SEQUENCE [LARGE SCALE GENOMIC DNA]</scope>
    <source>
        <strain evidence="2">ATCC 14672 / DSM 40746 / JCM 4963 / KCTC 9882 / NRRL B-12104 / FH 1290</strain>
    </source>
</reference>
<evidence type="ECO:0000313" key="1">
    <source>
        <dbReference type="EMBL" id="EFE69405.2"/>
    </source>
</evidence>
<accession>D6A251</accession>
<sequence length="90" mass="9680">MTSAGTRHLLVCRTRVEVTAHPQPLAGEPEVGGREPMIPPSAFRALGRGFESCRGLNASERQKRWSFSLRGEGSAAGFRSMDGSDGIAHK</sequence>
<dbReference type="EMBL" id="DS999641">
    <property type="protein sequence ID" value="EFE69405.2"/>
    <property type="molecule type" value="Genomic_DNA"/>
</dbReference>
<name>D6A251_STRV1</name>
<organism evidence="1 2">
    <name type="scientific">Streptomyces viridosporus (strain ATCC 14672 / DSM 40746 / JCM 4963 / KCTC 9882 / NRRL B-12104 / FH 1290)</name>
    <name type="common">Streptomyces ghanaensis</name>
    <dbReference type="NCBI Taxonomy" id="566461"/>
    <lineage>
        <taxon>Bacteria</taxon>
        <taxon>Bacillati</taxon>
        <taxon>Actinomycetota</taxon>
        <taxon>Actinomycetes</taxon>
        <taxon>Kitasatosporales</taxon>
        <taxon>Streptomycetaceae</taxon>
        <taxon>Streptomyces</taxon>
    </lineage>
</organism>
<gene>
    <name evidence="1" type="ORF">SSFG_04647</name>
</gene>
<dbReference type="AlphaFoldDB" id="D6A251"/>
<dbReference type="Proteomes" id="UP000003824">
    <property type="component" value="Unassembled WGS sequence"/>
</dbReference>
<evidence type="ECO:0000313" key="2">
    <source>
        <dbReference type="Proteomes" id="UP000003824"/>
    </source>
</evidence>
<proteinExistence type="predicted"/>
<protein>
    <submittedName>
        <fullName evidence="1">Predicted protein</fullName>
    </submittedName>
</protein>